<evidence type="ECO:0000256" key="3">
    <source>
        <dbReference type="ARBA" id="ARBA00022827"/>
    </source>
</evidence>
<evidence type="ECO:0000256" key="5">
    <source>
        <dbReference type="ARBA" id="ARBA00023033"/>
    </source>
</evidence>
<name>A0A075EYG0_9ACTN</name>
<dbReference type="Gene3D" id="3.50.50.60">
    <property type="entry name" value="FAD/NAD(P)-binding domain"/>
    <property type="match status" value="1"/>
</dbReference>
<evidence type="ECO:0000259" key="6">
    <source>
        <dbReference type="Pfam" id="PF01494"/>
    </source>
</evidence>
<dbReference type="AlphaFoldDB" id="A0A075EYG0"/>
<keyword evidence="3" id="KW-0274">FAD</keyword>
<dbReference type="PANTHER" id="PTHR13789:SF318">
    <property type="entry name" value="GERANYLGERANYL DIPHOSPHATE REDUCTASE"/>
    <property type="match status" value="1"/>
</dbReference>
<evidence type="ECO:0000256" key="4">
    <source>
        <dbReference type="ARBA" id="ARBA00023002"/>
    </source>
</evidence>
<evidence type="ECO:0000256" key="2">
    <source>
        <dbReference type="ARBA" id="ARBA00022630"/>
    </source>
</evidence>
<evidence type="ECO:0000313" key="7">
    <source>
        <dbReference type="EMBL" id="AIE54184.1"/>
    </source>
</evidence>
<proteinExistence type="predicted"/>
<dbReference type="InterPro" id="IPR002938">
    <property type="entry name" value="FAD-bd"/>
</dbReference>
<keyword evidence="4" id="KW-0560">Oxidoreductase</keyword>
<dbReference type="SUPFAM" id="SSF51905">
    <property type="entry name" value="FAD/NAD(P)-binding domain"/>
    <property type="match status" value="1"/>
</dbReference>
<dbReference type="SUPFAM" id="SSF54373">
    <property type="entry name" value="FAD-linked reductases, C-terminal domain"/>
    <property type="match status" value="1"/>
</dbReference>
<reference evidence="7" key="1">
    <citation type="submission" date="2014-04" db="EMBL/GenBank/DDBJ databases">
        <title>Paulomycin gene cluster.</title>
        <authorList>
            <person name="Li J."/>
            <person name="Xie Z."/>
            <person name="Ai G."/>
            <person name="Chen Y."/>
        </authorList>
    </citation>
    <scope>NUCLEOTIDE SEQUENCE</scope>
    <source>
        <strain evidence="7">NRRL8115</strain>
    </source>
</reference>
<keyword evidence="2" id="KW-0285">Flavoprotein</keyword>
<evidence type="ECO:0000256" key="1">
    <source>
        <dbReference type="ARBA" id="ARBA00001974"/>
    </source>
</evidence>
<dbReference type="PANTHER" id="PTHR13789">
    <property type="entry name" value="MONOOXYGENASE"/>
    <property type="match status" value="1"/>
</dbReference>
<organism evidence="7">
    <name type="scientific">Streptomyces paulus</name>
    <dbReference type="NCBI Taxonomy" id="285551"/>
    <lineage>
        <taxon>Bacteria</taxon>
        <taxon>Bacillati</taxon>
        <taxon>Actinomycetota</taxon>
        <taxon>Actinomycetes</taxon>
        <taxon>Kitasatosporales</taxon>
        <taxon>Streptomycetaceae</taxon>
        <taxon>Streptomyces</taxon>
    </lineage>
</organism>
<dbReference type="EMBL" id="KJ721164">
    <property type="protein sequence ID" value="AIE54184.1"/>
    <property type="molecule type" value="Genomic_DNA"/>
</dbReference>
<dbReference type="InterPro" id="IPR036188">
    <property type="entry name" value="FAD/NAD-bd_sf"/>
</dbReference>
<comment type="cofactor">
    <cofactor evidence="1">
        <name>FAD</name>
        <dbReference type="ChEBI" id="CHEBI:57692"/>
    </cofactor>
</comment>
<protein>
    <submittedName>
        <fullName evidence="7">Pau17</fullName>
    </submittedName>
</protein>
<accession>A0A075EYG0</accession>
<feature type="domain" description="FAD-binding" evidence="6">
    <location>
        <begin position="4"/>
        <end position="346"/>
    </location>
</feature>
<dbReference type="GO" id="GO:0004497">
    <property type="term" value="F:monooxygenase activity"/>
    <property type="evidence" value="ECO:0007669"/>
    <property type="project" value="UniProtKB-KW"/>
</dbReference>
<dbReference type="InterPro" id="IPR050493">
    <property type="entry name" value="FAD-dep_Monooxygenase_BioMet"/>
</dbReference>
<dbReference type="GO" id="GO:0071949">
    <property type="term" value="F:FAD binding"/>
    <property type="evidence" value="ECO:0007669"/>
    <property type="project" value="InterPro"/>
</dbReference>
<sequence length="389" mass="41748">MAKFVIAGGGIGGLATALSIARHGHQVEVLERKESFAELGAGIQIAPNGFHALDRLGIGAPVKSGAVHVDALRLLDARSAQPLAVLPLGPAYRRRFGNPYAVVHRGDLYAPLLRACRGHAGITLRAGVEVCGYENTPSGVRVLLPTAPPIEADGLIGADGLRSLVREHVVGDGAPRVSGHTIHRAVVPMEQVPRALRWNSVTLWAGPRWHFVHYPIAGGSKLNLAITRDDGSRVAVSGVPTERDHVLSGFPDMHATARRLLELGQDWRTWVLCDRPPVDAWTDGRVVLMGDAAHPMLQYAAQGACMALEDSVTLGDLLDCPSHQIADRFARFNAARRERTAHAQNIALWMGDTLYHASGAEADERNSLLSGLSTEDIMDAVSPFHGSRS</sequence>
<dbReference type="PRINTS" id="PR00420">
    <property type="entry name" value="RNGMNOXGNASE"/>
</dbReference>
<keyword evidence="5" id="KW-0503">Monooxygenase</keyword>
<dbReference type="Pfam" id="PF01494">
    <property type="entry name" value="FAD_binding_3"/>
    <property type="match status" value="1"/>
</dbReference>